<dbReference type="InterPro" id="IPR022324">
    <property type="entry name" value="Bacilysin_exporter_BacE_put"/>
</dbReference>
<dbReference type="InterPro" id="IPR036259">
    <property type="entry name" value="MFS_trans_sf"/>
</dbReference>
<evidence type="ECO:0000256" key="6">
    <source>
        <dbReference type="ARBA" id="ARBA00023136"/>
    </source>
</evidence>
<evidence type="ECO:0000256" key="2">
    <source>
        <dbReference type="ARBA" id="ARBA00022448"/>
    </source>
</evidence>
<dbReference type="PANTHER" id="PTHR23513">
    <property type="entry name" value="INTEGRAL MEMBRANE EFFLUX PROTEIN-RELATED"/>
    <property type="match status" value="1"/>
</dbReference>
<feature type="transmembrane region" description="Helical" evidence="7">
    <location>
        <begin position="253"/>
        <end position="273"/>
    </location>
</feature>
<feature type="transmembrane region" description="Helical" evidence="7">
    <location>
        <begin position="378"/>
        <end position="395"/>
    </location>
</feature>
<evidence type="ECO:0000256" key="1">
    <source>
        <dbReference type="ARBA" id="ARBA00004651"/>
    </source>
</evidence>
<evidence type="ECO:0000256" key="4">
    <source>
        <dbReference type="ARBA" id="ARBA00022692"/>
    </source>
</evidence>
<keyword evidence="5 7" id="KW-1133">Transmembrane helix</keyword>
<feature type="transmembrane region" description="Helical" evidence="7">
    <location>
        <begin position="216"/>
        <end position="241"/>
    </location>
</feature>
<evidence type="ECO:0000256" key="7">
    <source>
        <dbReference type="SAM" id="Phobius"/>
    </source>
</evidence>
<feature type="transmembrane region" description="Helical" evidence="7">
    <location>
        <begin position="285"/>
        <end position="304"/>
    </location>
</feature>
<dbReference type="InterPro" id="IPR010290">
    <property type="entry name" value="TM_effector"/>
</dbReference>
<name>A0A381VTA2_9ZZZZ</name>
<feature type="transmembrane region" description="Helical" evidence="7">
    <location>
        <begin position="101"/>
        <end position="119"/>
    </location>
</feature>
<dbReference type="InterPro" id="IPR020846">
    <property type="entry name" value="MFS_dom"/>
</dbReference>
<evidence type="ECO:0000259" key="8">
    <source>
        <dbReference type="PROSITE" id="PS50850"/>
    </source>
</evidence>
<evidence type="ECO:0000256" key="3">
    <source>
        <dbReference type="ARBA" id="ARBA00022475"/>
    </source>
</evidence>
<dbReference type="Gene3D" id="1.20.1250.20">
    <property type="entry name" value="MFS general substrate transporter like domains"/>
    <property type="match status" value="1"/>
</dbReference>
<sequence length="410" mass="44868">MLTLLRNPTFTLFFLGNAISLIGFGLNLISISWLVLEETGSELALGKIMAAATIPGVLLALFAGVIIDRMNRKWLMVILDIVRMVIILVFLSALLLNMFTMMSLFIMVFLMGIGNSLFWPTAQAFVQQLVEPDEYFNANALLSASYQTGSILGAGLGGLVVHYFGVNTALAINALTYLISGILISLAPFSYQKRSETTERILTALMKGFRFFQQNLGVLILGLTTILADVAIWGAMSVITITMSRDVYLAGSWGYGIMEGLYGIGALFSTILAGIGSNKLGRHRFLLVCYIISAIMAWISPGFFHVVLAAFAYLFMGLHNNSARICIRTTFMEQVPNEIMGRVQTILGVYTRIAVITSVIIAGWIVENYSVQTGMNFTSIHFIFAAAGIILVFLIPKYRPIIVLKSGSAV</sequence>
<dbReference type="GO" id="GO:0005886">
    <property type="term" value="C:plasma membrane"/>
    <property type="evidence" value="ECO:0007669"/>
    <property type="project" value="UniProtKB-SubCell"/>
</dbReference>
<feature type="transmembrane region" description="Helical" evidence="7">
    <location>
        <begin position="74"/>
        <end position="95"/>
    </location>
</feature>
<dbReference type="PANTHER" id="PTHR23513:SF6">
    <property type="entry name" value="MAJOR FACILITATOR SUPERFAMILY ASSOCIATED DOMAIN-CONTAINING PROTEIN"/>
    <property type="match status" value="1"/>
</dbReference>
<dbReference type="GO" id="GO:0022857">
    <property type="term" value="F:transmembrane transporter activity"/>
    <property type="evidence" value="ECO:0007669"/>
    <property type="project" value="InterPro"/>
</dbReference>
<dbReference type="CDD" id="cd06173">
    <property type="entry name" value="MFS_MefA_like"/>
    <property type="match status" value="1"/>
</dbReference>
<feature type="transmembrane region" description="Helical" evidence="7">
    <location>
        <begin position="48"/>
        <end position="67"/>
    </location>
</feature>
<feature type="transmembrane region" description="Helical" evidence="7">
    <location>
        <begin position="347"/>
        <end position="366"/>
    </location>
</feature>
<dbReference type="EMBL" id="UINC01009599">
    <property type="protein sequence ID" value="SVA43018.1"/>
    <property type="molecule type" value="Genomic_DNA"/>
</dbReference>
<organism evidence="9">
    <name type="scientific">marine metagenome</name>
    <dbReference type="NCBI Taxonomy" id="408172"/>
    <lineage>
        <taxon>unclassified sequences</taxon>
        <taxon>metagenomes</taxon>
        <taxon>ecological metagenomes</taxon>
    </lineage>
</organism>
<dbReference type="Pfam" id="PF05977">
    <property type="entry name" value="MFS_3"/>
    <property type="match status" value="1"/>
</dbReference>
<keyword evidence="2" id="KW-0813">Transport</keyword>
<comment type="subcellular location">
    <subcellularLocation>
        <location evidence="1">Cell membrane</location>
        <topology evidence="1">Multi-pass membrane protein</topology>
    </subcellularLocation>
</comment>
<protein>
    <recommendedName>
        <fullName evidence="8">Major facilitator superfamily (MFS) profile domain-containing protein</fullName>
    </recommendedName>
</protein>
<keyword evidence="4 7" id="KW-0812">Transmembrane</keyword>
<evidence type="ECO:0000313" key="9">
    <source>
        <dbReference type="EMBL" id="SVA43018.1"/>
    </source>
</evidence>
<dbReference type="PRINTS" id="PR01988">
    <property type="entry name" value="EXPORTERBACE"/>
</dbReference>
<accession>A0A381VTA2</accession>
<evidence type="ECO:0000256" key="5">
    <source>
        <dbReference type="ARBA" id="ARBA00022989"/>
    </source>
</evidence>
<feature type="domain" description="Major facilitator superfamily (MFS) profile" evidence="8">
    <location>
        <begin position="9"/>
        <end position="399"/>
    </location>
</feature>
<dbReference type="PROSITE" id="PS50850">
    <property type="entry name" value="MFS"/>
    <property type="match status" value="1"/>
</dbReference>
<gene>
    <name evidence="9" type="ORF">METZ01_LOCUS95872</name>
</gene>
<keyword evidence="3" id="KW-1003">Cell membrane</keyword>
<feature type="transmembrane region" description="Helical" evidence="7">
    <location>
        <begin position="12"/>
        <end position="36"/>
    </location>
</feature>
<keyword evidence="6 7" id="KW-0472">Membrane</keyword>
<proteinExistence type="predicted"/>
<feature type="transmembrane region" description="Helical" evidence="7">
    <location>
        <begin position="140"/>
        <end position="164"/>
    </location>
</feature>
<dbReference type="SUPFAM" id="SSF103473">
    <property type="entry name" value="MFS general substrate transporter"/>
    <property type="match status" value="1"/>
</dbReference>
<feature type="transmembrane region" description="Helical" evidence="7">
    <location>
        <begin position="170"/>
        <end position="191"/>
    </location>
</feature>
<reference evidence="9" key="1">
    <citation type="submission" date="2018-05" db="EMBL/GenBank/DDBJ databases">
        <authorList>
            <person name="Lanie J.A."/>
            <person name="Ng W.-L."/>
            <person name="Kazmierczak K.M."/>
            <person name="Andrzejewski T.M."/>
            <person name="Davidsen T.M."/>
            <person name="Wayne K.J."/>
            <person name="Tettelin H."/>
            <person name="Glass J.I."/>
            <person name="Rusch D."/>
            <person name="Podicherti R."/>
            <person name="Tsui H.-C.T."/>
            <person name="Winkler M.E."/>
        </authorList>
    </citation>
    <scope>NUCLEOTIDE SEQUENCE</scope>
</reference>
<dbReference type="AlphaFoldDB" id="A0A381VTA2"/>